<dbReference type="InterPro" id="IPR009061">
    <property type="entry name" value="DNA-bd_dom_put_sf"/>
</dbReference>
<evidence type="ECO:0000313" key="2">
    <source>
        <dbReference type="EMBL" id="PTU76768.1"/>
    </source>
</evidence>
<dbReference type="SUPFAM" id="SSF46955">
    <property type="entry name" value="Putative DNA-binding domain"/>
    <property type="match status" value="1"/>
</dbReference>
<dbReference type="Proteomes" id="UP000244052">
    <property type="component" value="Unassembled WGS sequence"/>
</dbReference>
<dbReference type="AlphaFoldDB" id="A0A2T5PGB1"/>
<comment type="caution">
    <text evidence="2">The sequence shown here is derived from an EMBL/GenBank/DDBJ whole genome shotgun (WGS) entry which is preliminary data.</text>
</comment>
<dbReference type="RefSeq" id="WP_108235079.1">
    <property type="nucleotide sequence ID" value="NZ_JBPQFX010000002.1"/>
</dbReference>
<dbReference type="Pfam" id="PF12728">
    <property type="entry name" value="HTH_17"/>
    <property type="match status" value="1"/>
</dbReference>
<dbReference type="InterPro" id="IPR036388">
    <property type="entry name" value="WH-like_DNA-bd_sf"/>
</dbReference>
<evidence type="ECO:0000313" key="3">
    <source>
        <dbReference type="Proteomes" id="UP000244052"/>
    </source>
</evidence>
<reference evidence="2 3" key="1">
    <citation type="submission" date="2018-04" db="EMBL/GenBank/DDBJ databases">
        <title>Pseudomonas sp. nov., isolated from mangrove soil.</title>
        <authorList>
            <person name="Chen C."/>
        </authorList>
    </citation>
    <scope>NUCLEOTIDE SEQUENCE [LARGE SCALE GENOMIC DNA]</scope>
    <source>
        <strain evidence="2 3">JCM 14246</strain>
    </source>
</reference>
<dbReference type="EMBL" id="QASO01000130">
    <property type="protein sequence ID" value="PTU76768.1"/>
    <property type="molecule type" value="Genomic_DNA"/>
</dbReference>
<organism evidence="2 3">
    <name type="scientific">Ectopseudomonas oleovorans</name>
    <name type="common">Pseudomonas oleovorans</name>
    <dbReference type="NCBI Taxonomy" id="301"/>
    <lineage>
        <taxon>Bacteria</taxon>
        <taxon>Pseudomonadati</taxon>
        <taxon>Pseudomonadota</taxon>
        <taxon>Gammaproteobacteria</taxon>
        <taxon>Pseudomonadales</taxon>
        <taxon>Pseudomonadaceae</taxon>
        <taxon>Ectopseudomonas</taxon>
    </lineage>
</organism>
<feature type="domain" description="Helix-turn-helix" evidence="1">
    <location>
        <begin position="6"/>
        <end position="56"/>
    </location>
</feature>
<sequence>MTVETMTLMEVSQILRISEHTARNRLSMGLPMPPSFRVGRRRLFLKQEVERWLAAQAGVSGSYDH</sequence>
<gene>
    <name evidence="2" type="ORF">DBO86_24075</name>
</gene>
<proteinExistence type="predicted"/>
<protein>
    <submittedName>
        <fullName evidence="2">Transcriptional regulator</fullName>
    </submittedName>
</protein>
<name>A0A2T5PGB1_ECTOL</name>
<accession>A0A2T5PGB1</accession>
<dbReference type="Gene3D" id="1.10.10.10">
    <property type="entry name" value="Winged helix-like DNA-binding domain superfamily/Winged helix DNA-binding domain"/>
    <property type="match status" value="1"/>
</dbReference>
<keyword evidence="3" id="KW-1185">Reference proteome</keyword>
<dbReference type="InterPro" id="IPR041657">
    <property type="entry name" value="HTH_17"/>
</dbReference>
<evidence type="ECO:0000259" key="1">
    <source>
        <dbReference type="Pfam" id="PF12728"/>
    </source>
</evidence>